<protein>
    <recommendedName>
        <fullName evidence="9">YicC family protein</fullName>
    </recommendedName>
</protein>
<keyword evidence="2" id="KW-0540">Nuclease</keyword>
<comment type="caution">
    <text evidence="8">The sequence shown here is derived from an EMBL/GenBank/DDBJ whole genome shotgun (WGS) entry which is preliminary data.</text>
</comment>
<dbReference type="Pfam" id="PF03755">
    <property type="entry name" value="YicC-like_N"/>
    <property type="match status" value="1"/>
</dbReference>
<organism evidence="8">
    <name type="scientific">bioreactor metagenome</name>
    <dbReference type="NCBI Taxonomy" id="1076179"/>
    <lineage>
        <taxon>unclassified sequences</taxon>
        <taxon>metagenomes</taxon>
        <taxon>ecological metagenomes</taxon>
    </lineage>
</organism>
<dbReference type="EMBL" id="VSSQ01000032">
    <property type="protein sequence ID" value="MPL66493.1"/>
    <property type="molecule type" value="Genomic_DNA"/>
</dbReference>
<name>A0A644THV0_9ZZZZ</name>
<evidence type="ECO:0000256" key="2">
    <source>
        <dbReference type="ARBA" id="ARBA00022722"/>
    </source>
</evidence>
<feature type="domain" description="Endoribonuclease YicC-like C-terminal" evidence="7">
    <location>
        <begin position="174"/>
        <end position="288"/>
    </location>
</feature>
<dbReference type="NCBIfam" id="TIGR00255">
    <property type="entry name" value="YicC/YloC family endoribonuclease"/>
    <property type="match status" value="1"/>
</dbReference>
<dbReference type="PANTHER" id="PTHR30636:SF3">
    <property type="entry name" value="UPF0701 PROTEIN YICC"/>
    <property type="match status" value="1"/>
</dbReference>
<accession>A0A644THV0</accession>
<sequence>MFKSMTGFAREEFDEEGLAGAIQIKSYNNRYLDISISLPSQLAGFEPRLQALLASRIRRGKVEYNLRIKRMEKPAAVSADPEAAKALYEALSRIADELGLEEKPSLSLLASFEGLVGFDKEMDSEGLWPLVEAKSLSALGIFEQSRRAEGEATSRNIDSELARFEEALATVAGSAAEIDATVQTQLKARFDEILPKGYDETRMLQELAVQLVRLSINEEVSRLKAHIEAFKTIRGEEAPSKRLDFLCQEMNRETNTIGSKNMLIPVAHAVVEMKDALENIREQLRNIE</sequence>
<comment type="similarity">
    <text evidence="5">Belongs to the YicC/YloC family.</text>
</comment>
<keyword evidence="3" id="KW-0255">Endonuclease</keyword>
<reference evidence="8" key="1">
    <citation type="submission" date="2019-08" db="EMBL/GenBank/DDBJ databases">
        <authorList>
            <person name="Kucharzyk K."/>
            <person name="Murdoch R.W."/>
            <person name="Higgins S."/>
            <person name="Loffler F."/>
        </authorList>
    </citation>
    <scope>NUCLEOTIDE SEQUENCE</scope>
</reference>
<keyword evidence="4" id="KW-0378">Hydrolase</keyword>
<dbReference type="AlphaFoldDB" id="A0A644THV0"/>
<dbReference type="PANTHER" id="PTHR30636">
    <property type="entry name" value="UPF0701 PROTEIN YICC"/>
    <property type="match status" value="1"/>
</dbReference>
<evidence type="ECO:0000256" key="3">
    <source>
        <dbReference type="ARBA" id="ARBA00022759"/>
    </source>
</evidence>
<dbReference type="InterPro" id="IPR013551">
    <property type="entry name" value="YicC-like_C"/>
</dbReference>
<dbReference type="InterPro" id="IPR005229">
    <property type="entry name" value="YicC/YloC-like"/>
</dbReference>
<evidence type="ECO:0000256" key="1">
    <source>
        <dbReference type="ARBA" id="ARBA00001968"/>
    </source>
</evidence>
<gene>
    <name evidence="8" type="ORF">SDC9_12171</name>
</gene>
<dbReference type="GO" id="GO:0016787">
    <property type="term" value="F:hydrolase activity"/>
    <property type="evidence" value="ECO:0007669"/>
    <property type="project" value="UniProtKB-KW"/>
</dbReference>
<evidence type="ECO:0000256" key="4">
    <source>
        <dbReference type="ARBA" id="ARBA00022801"/>
    </source>
</evidence>
<dbReference type="InterPro" id="IPR013527">
    <property type="entry name" value="YicC-like_N"/>
</dbReference>
<evidence type="ECO:0000259" key="6">
    <source>
        <dbReference type="Pfam" id="PF03755"/>
    </source>
</evidence>
<evidence type="ECO:0000256" key="5">
    <source>
        <dbReference type="ARBA" id="ARBA00035648"/>
    </source>
</evidence>
<evidence type="ECO:0008006" key="9">
    <source>
        <dbReference type="Google" id="ProtNLM"/>
    </source>
</evidence>
<evidence type="ECO:0000259" key="7">
    <source>
        <dbReference type="Pfam" id="PF08340"/>
    </source>
</evidence>
<evidence type="ECO:0000313" key="8">
    <source>
        <dbReference type="EMBL" id="MPL66493.1"/>
    </source>
</evidence>
<feature type="domain" description="Endoribonuclease YicC-like N-terminal" evidence="6">
    <location>
        <begin position="3"/>
        <end position="153"/>
    </location>
</feature>
<comment type="cofactor">
    <cofactor evidence="1">
        <name>a divalent metal cation</name>
        <dbReference type="ChEBI" id="CHEBI:60240"/>
    </cofactor>
</comment>
<dbReference type="GO" id="GO:0004521">
    <property type="term" value="F:RNA endonuclease activity"/>
    <property type="evidence" value="ECO:0007669"/>
    <property type="project" value="InterPro"/>
</dbReference>
<proteinExistence type="inferred from homology"/>
<dbReference type="Pfam" id="PF08340">
    <property type="entry name" value="YicC-like_C"/>
    <property type="match status" value="1"/>
</dbReference>